<sequence length="990" mass="111879">MVALRNGRARRYVLLCHFFSFWHFEARTLQFSALPPNSKLLKDVEHNEVSNWIREQICDLEYGEDVADKVANVSASFTRQVLMEMSYEDIASVLTKAKIDESNAIAVAMGLFNRIQNGIAQPQPVQSDVPENVKAFARALDDAELEGQILKTAAGSFKLEQDSEIWNETKFYVRDCYKEIADIMTLKSAPEQALYIMDADIDVEHGVSCQSLWITSARRPETPASNAEHFKKAERFSGQFFMPPWVLEEMLNPKVKALHELNDEVVKERFGIFGGTARLVLERDKTRAENDKERLVEAVQSADALQCLKVSSDMKATSKTTHLLVKIHPKREFSWFDVQLSSPYVRQELVKQNRAKRAQALWDRIDDGMITGIGFALFEEEFHQFMQDKSIGKFKLRARCLTADGTGSETTQELQGGLEGVLISGNPAPDIKDGKYYQPRSKKFPAFDSWTSEGENMYCCASKDEDPQYCRFARELGEPVRCIDFGTLGIVCPWQWQELPAVLTCSKLLAPWTLLAFSLDCGYESLFGFTLAVSILAEGASLPSKLRAFAARECGKLYYSSESLLTSPSARLILESLSRGHKTDVYARMQLLLTPTWTGPWDDRIVVERWEQGVDWLDGMALLGIEAVPLLTMFWDRFASHEARALGIWKDVGIRNECHILYDAYQFRGAVPVGDELLEACMREGGGGGTFQTLQCGLDFARDSSKQMKDAGLTPFVYAALLTADENRMLPVREMLGVGKSFTKKHAGCKMTRDLRAYVLGGIVLWGSFVILHRLGRRGKPRLDPALCLRRGRCGRPEFCVLMGLLRLHHWLRRRLVLAQFFLLNMTPFSHLLEMLRALMKVYDGDMGPDRIVTSSIMMFMYLGRWVNWLQVVMLLLVEKMWWVVLTNVMMKKKMKRKAHHDCVDRWRVWGCSGSLLPDGRCMLCAGSFVAVLSMLAVLDVLQFAVPYMIARLNPAGSRMPSSPDAAEAASAKPKGLVRTRSCIEGQQAR</sequence>
<feature type="transmembrane region" description="Helical" evidence="3">
    <location>
        <begin position="869"/>
        <end position="891"/>
    </location>
</feature>
<evidence type="ECO:0000256" key="2">
    <source>
        <dbReference type="SAM" id="MobiDB-lite"/>
    </source>
</evidence>
<evidence type="ECO:0000313" key="5">
    <source>
        <dbReference type="Proteomes" id="UP000186817"/>
    </source>
</evidence>
<feature type="non-terminal residue" evidence="4">
    <location>
        <position position="990"/>
    </location>
</feature>
<proteinExistence type="predicted"/>
<name>A0A1Q9BX95_SYMMI</name>
<dbReference type="EMBL" id="LSRX01002644">
    <property type="protein sequence ID" value="OLP75254.1"/>
    <property type="molecule type" value="Genomic_DNA"/>
</dbReference>
<dbReference type="PANTHER" id="PTHR33129">
    <property type="entry name" value="PROTEIN KINASE DOMAIN-CONTAINING PROTEIN-RELATED"/>
    <property type="match status" value="1"/>
</dbReference>
<dbReference type="AlphaFoldDB" id="A0A1Q9BX95"/>
<evidence type="ECO:0000313" key="4">
    <source>
        <dbReference type="EMBL" id="OLP75254.1"/>
    </source>
</evidence>
<gene>
    <name evidence="4" type="ORF">AK812_SmicGene44982</name>
</gene>
<dbReference type="Proteomes" id="UP000186817">
    <property type="component" value="Unassembled WGS sequence"/>
</dbReference>
<feature type="coiled-coil region" evidence="1">
    <location>
        <begin position="278"/>
        <end position="305"/>
    </location>
</feature>
<dbReference type="OrthoDB" id="427862at2759"/>
<comment type="caution">
    <text evidence="4">The sequence shown here is derived from an EMBL/GenBank/DDBJ whole genome shotgun (WGS) entry which is preliminary data.</text>
</comment>
<keyword evidence="1" id="KW-0175">Coiled coil</keyword>
<keyword evidence="3" id="KW-1133">Transmembrane helix</keyword>
<keyword evidence="3" id="KW-0472">Membrane</keyword>
<feature type="compositionally biased region" description="Low complexity" evidence="2">
    <location>
        <begin position="961"/>
        <end position="974"/>
    </location>
</feature>
<reference evidence="4 5" key="1">
    <citation type="submission" date="2016-02" db="EMBL/GenBank/DDBJ databases">
        <title>Genome analysis of coral dinoflagellate symbionts highlights evolutionary adaptations to a symbiotic lifestyle.</title>
        <authorList>
            <person name="Aranda M."/>
            <person name="Li Y."/>
            <person name="Liew Y.J."/>
            <person name="Baumgarten S."/>
            <person name="Simakov O."/>
            <person name="Wilson M."/>
            <person name="Piel J."/>
            <person name="Ashoor H."/>
            <person name="Bougouffa S."/>
            <person name="Bajic V.B."/>
            <person name="Ryu T."/>
            <person name="Ravasi T."/>
            <person name="Bayer T."/>
            <person name="Micklem G."/>
            <person name="Kim H."/>
            <person name="Bhak J."/>
            <person name="Lajeunesse T.C."/>
            <person name="Voolstra C.R."/>
        </authorList>
    </citation>
    <scope>NUCLEOTIDE SEQUENCE [LARGE SCALE GENOMIC DNA]</scope>
    <source>
        <strain evidence="4 5">CCMP2467</strain>
    </source>
</reference>
<dbReference type="InterPro" id="IPR052980">
    <property type="entry name" value="Crinkler_effector"/>
</dbReference>
<dbReference type="PANTHER" id="PTHR33129:SF1">
    <property type="entry name" value="ATP-BINDING PROTEIN"/>
    <property type="match status" value="1"/>
</dbReference>
<keyword evidence="5" id="KW-1185">Reference proteome</keyword>
<evidence type="ECO:0000256" key="3">
    <source>
        <dbReference type="SAM" id="Phobius"/>
    </source>
</evidence>
<evidence type="ECO:0000256" key="1">
    <source>
        <dbReference type="SAM" id="Coils"/>
    </source>
</evidence>
<feature type="transmembrane region" description="Helical" evidence="3">
    <location>
        <begin position="816"/>
        <end position="833"/>
    </location>
</feature>
<organism evidence="4 5">
    <name type="scientific">Symbiodinium microadriaticum</name>
    <name type="common">Dinoflagellate</name>
    <name type="synonym">Zooxanthella microadriatica</name>
    <dbReference type="NCBI Taxonomy" id="2951"/>
    <lineage>
        <taxon>Eukaryota</taxon>
        <taxon>Sar</taxon>
        <taxon>Alveolata</taxon>
        <taxon>Dinophyceae</taxon>
        <taxon>Suessiales</taxon>
        <taxon>Symbiodiniaceae</taxon>
        <taxon>Symbiodinium</taxon>
    </lineage>
</organism>
<feature type="transmembrane region" description="Helical" evidence="3">
    <location>
        <begin position="755"/>
        <end position="772"/>
    </location>
</feature>
<keyword evidence="3" id="KW-0812">Transmembrane</keyword>
<feature type="region of interest" description="Disordered" evidence="2">
    <location>
        <begin position="958"/>
        <end position="978"/>
    </location>
</feature>
<accession>A0A1Q9BX95</accession>
<feature type="transmembrane region" description="Helical" evidence="3">
    <location>
        <begin position="924"/>
        <end position="950"/>
    </location>
</feature>
<protein>
    <submittedName>
        <fullName evidence="4">Uncharacterized protein</fullName>
    </submittedName>
</protein>